<dbReference type="eggNOG" id="COG2253">
    <property type="taxonomic scope" value="Bacteria"/>
</dbReference>
<evidence type="ECO:0000313" key="1">
    <source>
        <dbReference type="EMBL" id="ETA79672.1"/>
    </source>
</evidence>
<sequence length="302" mass="35090">MKDMSKSIEMRLKNIARRELLPYEMLLRFHMQNGILLRISKSQYKDNFILKGGLLTFILMRMKSRPTLDIDLLAIKLKNELKNIEAIFTEIFSVDYDGDGLHFNINTMTIQKIMVHAGYPGVQLKITCYLGQNTNIHMHIDIGFGDIVINPSILEYPPMLSELEPIILKAYSIDSLIAEKFHAMVRHSVFNGRLKDFYDVHSFLSTREFDGEILQNAIRQTFAQRNTDISDAVYIFTSEYAENDSLNKQWGIFKRRLGQAVGQSFPEIMTDIGIFLKPILNSLIEDEQFVSIWNPDDRVWRR</sequence>
<keyword evidence="2" id="KW-1185">Reference proteome</keyword>
<dbReference type="Proteomes" id="UP000017747">
    <property type="component" value="Unassembled WGS sequence"/>
</dbReference>
<organism evidence="1 2">
    <name type="scientific">Youngiibacter fragilis 232.1</name>
    <dbReference type="NCBI Taxonomy" id="994573"/>
    <lineage>
        <taxon>Bacteria</taxon>
        <taxon>Bacillati</taxon>
        <taxon>Bacillota</taxon>
        <taxon>Clostridia</taxon>
        <taxon>Eubacteriales</taxon>
        <taxon>Clostridiaceae</taxon>
        <taxon>Youngiibacter</taxon>
    </lineage>
</organism>
<reference evidence="1 2" key="1">
    <citation type="journal article" date="2014" name="Genome Announc.">
        <title>Genome Sequence of Youngiibacter fragilis, the Type Strain of the Genus Youngiibacter.</title>
        <authorList>
            <person name="Wawrik C.B."/>
            <person name="Callaghan A.V."/>
            <person name="Stamps B.W."/>
            <person name="Wawrik B."/>
        </authorList>
    </citation>
    <scope>NUCLEOTIDE SEQUENCE [LARGE SCALE GENOMIC DNA]</scope>
    <source>
        <strain evidence="1 2">232.1</strain>
    </source>
</reference>
<evidence type="ECO:0000313" key="2">
    <source>
        <dbReference type="Proteomes" id="UP000017747"/>
    </source>
</evidence>
<dbReference type="Pfam" id="PF08843">
    <property type="entry name" value="AbiEii"/>
    <property type="match status" value="1"/>
</dbReference>
<dbReference type="AlphaFoldDB" id="V7I3W9"/>
<comment type="caution">
    <text evidence="1">The sequence shown here is derived from an EMBL/GenBank/DDBJ whole genome shotgun (WGS) entry which is preliminary data.</text>
</comment>
<evidence type="ECO:0008006" key="3">
    <source>
        <dbReference type="Google" id="ProtNLM"/>
    </source>
</evidence>
<dbReference type="STRING" id="994573.T472_0216065"/>
<protein>
    <recommendedName>
        <fullName evidence="3">Nucleotidyl transferase AbiEii/AbiGii toxin family protein</fullName>
    </recommendedName>
</protein>
<accession>V7I3W9</accession>
<dbReference type="InterPro" id="IPR014942">
    <property type="entry name" value="AbiEii"/>
</dbReference>
<name>V7I3W9_9CLOT</name>
<dbReference type="OrthoDB" id="9808443at2"/>
<dbReference type="PATRIC" id="fig|994573.3.peg.3035"/>
<proteinExistence type="predicted"/>
<gene>
    <name evidence="1" type="ORF">T472_0216065</name>
</gene>
<dbReference type="EMBL" id="AXUN02000203">
    <property type="protein sequence ID" value="ETA79672.1"/>
    <property type="molecule type" value="Genomic_DNA"/>
</dbReference>